<gene>
    <name evidence="1" type="ORF">MM415B01252_0002</name>
</gene>
<organism evidence="1">
    <name type="scientific">viral metagenome</name>
    <dbReference type="NCBI Taxonomy" id="1070528"/>
    <lineage>
        <taxon>unclassified sequences</taxon>
        <taxon>metagenomes</taxon>
        <taxon>organismal metagenomes</taxon>
    </lineage>
</organism>
<reference evidence="1" key="1">
    <citation type="submission" date="2020-03" db="EMBL/GenBank/DDBJ databases">
        <title>The deep terrestrial virosphere.</title>
        <authorList>
            <person name="Holmfeldt K."/>
            <person name="Nilsson E."/>
            <person name="Simone D."/>
            <person name="Lopez-Fernandez M."/>
            <person name="Wu X."/>
            <person name="de Brujin I."/>
            <person name="Lundin D."/>
            <person name="Andersson A."/>
            <person name="Bertilsson S."/>
            <person name="Dopson M."/>
        </authorList>
    </citation>
    <scope>NUCLEOTIDE SEQUENCE</scope>
    <source>
        <strain evidence="1">MM415B01252</strain>
    </source>
</reference>
<evidence type="ECO:0000313" key="1">
    <source>
        <dbReference type="EMBL" id="QJA59645.1"/>
    </source>
</evidence>
<proteinExistence type="predicted"/>
<dbReference type="EMBL" id="MT141379">
    <property type="protein sequence ID" value="QJA59645.1"/>
    <property type="molecule type" value="Genomic_DNA"/>
</dbReference>
<name>A0A6M3IQX9_9ZZZZ</name>
<dbReference type="AlphaFoldDB" id="A0A6M3IQX9"/>
<accession>A0A6M3IQX9</accession>
<sequence>MKTIVRTYRVPERGQEESMKNRKAFQCPDCNKWFVADRRDWKERRRNGVRCSQCMQQSIEDWERIEIIDSET</sequence>
<protein>
    <submittedName>
        <fullName evidence="1">Uncharacterized protein</fullName>
    </submittedName>
</protein>